<dbReference type="Proteomes" id="UP000596083">
    <property type="component" value="Chromosome"/>
</dbReference>
<gene>
    <name evidence="3" type="ORF">JET14_01010</name>
</gene>
<evidence type="ECO:0000256" key="1">
    <source>
        <dbReference type="PIRSR" id="PIRSR016487-1"/>
    </source>
</evidence>
<dbReference type="PANTHER" id="PTHR40114">
    <property type="entry name" value="SLR0698 PROTEIN"/>
    <property type="match status" value="1"/>
</dbReference>
<dbReference type="RefSeq" id="WP_200336411.1">
    <property type="nucleotide sequence ID" value="NZ_CP066786.1"/>
</dbReference>
<accession>A0A7T7HKE9</accession>
<dbReference type="CDD" id="cd07891">
    <property type="entry name" value="CYTH-like_CthTTM-like_1"/>
    <property type="match status" value="1"/>
</dbReference>
<name>A0A7T7HKE9_9HYPH</name>
<organism evidence="3 4">
    <name type="scientific">Martelella lutilitoris</name>
    <dbReference type="NCBI Taxonomy" id="2583532"/>
    <lineage>
        <taxon>Bacteria</taxon>
        <taxon>Pseudomonadati</taxon>
        <taxon>Pseudomonadota</taxon>
        <taxon>Alphaproteobacteria</taxon>
        <taxon>Hyphomicrobiales</taxon>
        <taxon>Aurantimonadaceae</taxon>
        <taxon>Martelella</taxon>
    </lineage>
</organism>
<dbReference type="InterPro" id="IPR033469">
    <property type="entry name" value="CYTH-like_dom_sf"/>
</dbReference>
<dbReference type="SMART" id="SM01118">
    <property type="entry name" value="CYTH"/>
    <property type="match status" value="1"/>
</dbReference>
<dbReference type="SUPFAM" id="SSF55154">
    <property type="entry name" value="CYTH-like phosphatases"/>
    <property type="match status" value="1"/>
</dbReference>
<dbReference type="AlphaFoldDB" id="A0A7T7HKE9"/>
<dbReference type="PIRSF" id="PIRSF016487">
    <property type="entry name" value="CYTH_UCP016487"/>
    <property type="match status" value="1"/>
</dbReference>
<evidence type="ECO:0000313" key="4">
    <source>
        <dbReference type="Proteomes" id="UP000596083"/>
    </source>
</evidence>
<dbReference type="PROSITE" id="PS51707">
    <property type="entry name" value="CYTH"/>
    <property type="match status" value="1"/>
</dbReference>
<dbReference type="KEGG" id="mlut:JET14_01010"/>
<feature type="active site" description="Proton acceptor" evidence="1">
    <location>
        <position position="30"/>
    </location>
</feature>
<feature type="domain" description="CYTH" evidence="2">
    <location>
        <begin position="2"/>
        <end position="149"/>
    </location>
</feature>
<sequence length="158" mass="17572">MAREIERKFLVDGDGWKDGAEKGVRLKQAYLLGATDRSARVRIFDGARARITLKFGAGAMSRDEFEYDVPLDDALEMIAYALGTVIDKTRYRVPAGDFVWEIDVYHQDLAGLVVAEVELPNEAARPHLPDWLGREVTGDGRYTNQALAETGTIPEEDG</sequence>
<dbReference type="Pfam" id="PF01928">
    <property type="entry name" value="CYTH"/>
    <property type="match status" value="1"/>
</dbReference>
<proteinExistence type="predicted"/>
<dbReference type="Gene3D" id="2.40.320.10">
    <property type="entry name" value="Hypothetical Protein Pfu-838710-001"/>
    <property type="match status" value="1"/>
</dbReference>
<dbReference type="InterPro" id="IPR012042">
    <property type="entry name" value="NeuTTM/CthTTM-like"/>
</dbReference>
<dbReference type="PANTHER" id="PTHR40114:SF1">
    <property type="entry name" value="SLR0698 PROTEIN"/>
    <property type="match status" value="1"/>
</dbReference>
<dbReference type="EMBL" id="CP066786">
    <property type="protein sequence ID" value="QQM30803.1"/>
    <property type="molecule type" value="Genomic_DNA"/>
</dbReference>
<dbReference type="InterPro" id="IPR023577">
    <property type="entry name" value="CYTH_domain"/>
</dbReference>
<evidence type="ECO:0000259" key="2">
    <source>
        <dbReference type="PROSITE" id="PS51707"/>
    </source>
</evidence>
<reference evidence="3 4" key="1">
    <citation type="submission" date="2020-12" db="EMBL/GenBank/DDBJ databases">
        <authorList>
            <person name="Zheng R.K."/>
            <person name="Sun C.M."/>
        </authorList>
    </citation>
    <scope>NUCLEOTIDE SEQUENCE [LARGE SCALE GENOMIC DNA]</scope>
    <source>
        <strain evidence="3 4">ZRK001</strain>
    </source>
</reference>
<evidence type="ECO:0000313" key="3">
    <source>
        <dbReference type="EMBL" id="QQM30803.1"/>
    </source>
</evidence>
<protein>
    <submittedName>
        <fullName evidence="3">CYTH domain-containing protein</fullName>
    </submittedName>
</protein>